<dbReference type="EMBL" id="CAJNBH010000004">
    <property type="protein sequence ID" value="CAE6724336.1"/>
    <property type="molecule type" value="Genomic_DNA"/>
</dbReference>
<dbReference type="RefSeq" id="WP_200658284.1">
    <property type="nucleotide sequence ID" value="NZ_CAJNBH010000004.1"/>
</dbReference>
<dbReference type="SUPFAM" id="SSF52540">
    <property type="entry name" value="P-loop containing nucleoside triphosphate hydrolases"/>
    <property type="match status" value="1"/>
</dbReference>
<evidence type="ECO:0008006" key="4">
    <source>
        <dbReference type="Google" id="ProtNLM"/>
    </source>
</evidence>
<keyword evidence="3" id="KW-1185">Reference proteome</keyword>
<evidence type="ECO:0000313" key="3">
    <source>
        <dbReference type="Proteomes" id="UP000673821"/>
    </source>
</evidence>
<name>A0ABN7L2L4_9BURK</name>
<dbReference type="InterPro" id="IPR027417">
    <property type="entry name" value="P-loop_NTPase"/>
</dbReference>
<evidence type="ECO:0000256" key="1">
    <source>
        <dbReference type="SAM" id="MobiDB-lite"/>
    </source>
</evidence>
<organism evidence="2 3">
    <name type="scientific">Paraburkholderia nemoris</name>
    <dbReference type="NCBI Taxonomy" id="2793076"/>
    <lineage>
        <taxon>Bacteria</taxon>
        <taxon>Pseudomonadati</taxon>
        <taxon>Pseudomonadota</taxon>
        <taxon>Betaproteobacteria</taxon>
        <taxon>Burkholderiales</taxon>
        <taxon>Burkholderiaceae</taxon>
        <taxon>Paraburkholderia</taxon>
    </lineage>
</organism>
<sequence length="368" mass="40623">MAKPDYAAMVQQLDLTPQDVVNAIDNLNEWVCLHTKFATLQQTIMNAVAGRSRDLLIVVIGPARVGKTTLFESIAGMTDELARQAGKERGCFRFTVPPPDARGRFNWTAAITEAYALSDEILPFDKIAYGDITEGAPRRNPAVDSRVAAEEALWQSFVKNIRLERLFTIVDEGNTIPVTLSELQVVRAIHALKYIVAQTGQPLLIGGTSAIRHIVEHDVQLKVRTKVLMQDPYGDSKEDEKSFCTFMVQMEERLGPRFCEPGSLSSHSEEIRRGVDGRCGLAVRVAIDALSQHGSKCPLNWKLYRKYLGQLVEAAGNDLAMERRVTNTPIVAAAEAAITKKTPKSEKVERNGRVGATKNTNAPNHPFA</sequence>
<dbReference type="Proteomes" id="UP000673821">
    <property type="component" value="Unassembled WGS sequence"/>
</dbReference>
<comment type="caution">
    <text evidence="2">The sequence shown here is derived from an EMBL/GenBank/DDBJ whole genome shotgun (WGS) entry which is preliminary data.</text>
</comment>
<evidence type="ECO:0000313" key="2">
    <source>
        <dbReference type="EMBL" id="CAE6724336.1"/>
    </source>
</evidence>
<gene>
    <name evidence="2" type="ORF">R69776_01685</name>
</gene>
<feature type="compositionally biased region" description="Polar residues" evidence="1">
    <location>
        <begin position="357"/>
        <end position="368"/>
    </location>
</feature>
<reference evidence="2 3" key="1">
    <citation type="submission" date="2021-02" db="EMBL/GenBank/DDBJ databases">
        <authorList>
            <person name="Vanwijnsberghe S."/>
        </authorList>
    </citation>
    <scope>NUCLEOTIDE SEQUENCE [LARGE SCALE GENOMIC DNA]</scope>
    <source>
        <strain evidence="2 3">R-69776</strain>
    </source>
</reference>
<feature type="region of interest" description="Disordered" evidence="1">
    <location>
        <begin position="341"/>
        <end position="368"/>
    </location>
</feature>
<proteinExistence type="predicted"/>
<feature type="compositionally biased region" description="Basic and acidic residues" evidence="1">
    <location>
        <begin position="343"/>
        <end position="352"/>
    </location>
</feature>
<accession>A0ABN7L2L4</accession>
<protein>
    <recommendedName>
        <fullName evidence="4">AAA+ ATPase domain-containing protein</fullName>
    </recommendedName>
</protein>